<evidence type="ECO:0000259" key="14">
    <source>
        <dbReference type="PROSITE" id="PS51471"/>
    </source>
</evidence>
<dbReference type="InterPro" id="IPR013547">
    <property type="entry name" value="P4H_N"/>
</dbReference>
<dbReference type="EC" id="1.14.11.2" evidence="5"/>
<dbReference type="InterPro" id="IPR006620">
    <property type="entry name" value="Pro_4_hyd_alph"/>
</dbReference>
<dbReference type="Pfam" id="PF08336">
    <property type="entry name" value="P4Ha_N"/>
    <property type="match status" value="1"/>
</dbReference>
<evidence type="ECO:0000256" key="11">
    <source>
        <dbReference type="ARBA" id="ARBA00023004"/>
    </source>
</evidence>
<evidence type="ECO:0000256" key="10">
    <source>
        <dbReference type="ARBA" id="ARBA00023002"/>
    </source>
</evidence>
<evidence type="ECO:0000256" key="13">
    <source>
        <dbReference type="SAM" id="SignalP"/>
    </source>
</evidence>
<dbReference type="PROSITE" id="PS51471">
    <property type="entry name" value="FE2OG_OXY"/>
    <property type="match status" value="1"/>
</dbReference>
<evidence type="ECO:0000256" key="2">
    <source>
        <dbReference type="ARBA" id="ARBA00002035"/>
    </source>
</evidence>
<dbReference type="InterPro" id="IPR005123">
    <property type="entry name" value="Oxoglu/Fe-dep_dioxygenase_dom"/>
</dbReference>
<dbReference type="Gene3D" id="2.60.120.620">
    <property type="entry name" value="q2cbj1_9rhob like domain"/>
    <property type="match status" value="1"/>
</dbReference>
<keyword evidence="13" id="KW-0732">Signal</keyword>
<dbReference type="Gene3D" id="1.25.40.10">
    <property type="entry name" value="Tetratricopeptide repeat domain"/>
    <property type="match status" value="1"/>
</dbReference>
<dbReference type="Gene3D" id="6.10.140.1460">
    <property type="match status" value="1"/>
</dbReference>
<gene>
    <name evidence="16" type="primary">LOC106811347</name>
</gene>
<evidence type="ECO:0000256" key="3">
    <source>
        <dbReference type="ARBA" id="ARBA00004319"/>
    </source>
</evidence>
<dbReference type="RefSeq" id="XP_014670419.1">
    <property type="nucleotide sequence ID" value="XM_014814933.1"/>
</dbReference>
<keyword evidence="7" id="KW-0256">Endoplasmic reticulum</keyword>
<evidence type="ECO:0000256" key="7">
    <source>
        <dbReference type="ARBA" id="ARBA00022824"/>
    </source>
</evidence>
<feature type="chain" id="PRO_5045311465" description="procollagen-proline 4-dioxygenase" evidence="13">
    <location>
        <begin position="20"/>
        <end position="467"/>
    </location>
</feature>
<organism evidence="15 16">
    <name type="scientific">Priapulus caudatus</name>
    <name type="common">Priapulid worm</name>
    <dbReference type="NCBI Taxonomy" id="37621"/>
    <lineage>
        <taxon>Eukaryota</taxon>
        <taxon>Metazoa</taxon>
        <taxon>Ecdysozoa</taxon>
        <taxon>Scalidophora</taxon>
        <taxon>Priapulida</taxon>
        <taxon>Priapulimorpha</taxon>
        <taxon>Priapulimorphida</taxon>
        <taxon>Priapulidae</taxon>
        <taxon>Priapulus</taxon>
    </lineage>
</organism>
<feature type="signal peptide" evidence="13">
    <location>
        <begin position="1"/>
        <end position="19"/>
    </location>
</feature>
<dbReference type="InterPro" id="IPR045054">
    <property type="entry name" value="P4HA-like"/>
</dbReference>
<comment type="similarity">
    <text evidence="4">Belongs to the P4HA family.</text>
</comment>
<keyword evidence="11" id="KW-0408">Iron</keyword>
<dbReference type="Proteomes" id="UP000695022">
    <property type="component" value="Unplaced"/>
</dbReference>
<evidence type="ECO:0000313" key="15">
    <source>
        <dbReference type="Proteomes" id="UP000695022"/>
    </source>
</evidence>
<feature type="domain" description="Fe2OG dioxygenase" evidence="14">
    <location>
        <begin position="344"/>
        <end position="452"/>
    </location>
</feature>
<dbReference type="InterPro" id="IPR011990">
    <property type="entry name" value="TPR-like_helical_dom_sf"/>
</dbReference>
<evidence type="ECO:0000256" key="8">
    <source>
        <dbReference type="ARBA" id="ARBA00022896"/>
    </source>
</evidence>
<comment type="cofactor">
    <cofactor evidence="1">
        <name>L-ascorbate</name>
        <dbReference type="ChEBI" id="CHEBI:38290"/>
    </cofactor>
</comment>
<dbReference type="InterPro" id="IPR059068">
    <property type="entry name" value="TPR_P4H"/>
</dbReference>
<keyword evidence="10" id="KW-0560">Oxidoreductase</keyword>
<accession>A0ABM1EDZ8</accession>
<keyword evidence="15" id="KW-1185">Reference proteome</keyword>
<name>A0ABM1EDZ8_PRICU</name>
<evidence type="ECO:0000256" key="4">
    <source>
        <dbReference type="ARBA" id="ARBA00006511"/>
    </source>
</evidence>
<evidence type="ECO:0000313" key="16">
    <source>
        <dbReference type="RefSeq" id="XP_014670419.1"/>
    </source>
</evidence>
<dbReference type="PANTHER" id="PTHR10869:SF244">
    <property type="entry name" value="PROLYL 4-HYDROXYLASE SUBUNIT ALPHA-2"/>
    <property type="match status" value="1"/>
</dbReference>
<keyword evidence="6" id="KW-0479">Metal-binding</keyword>
<keyword evidence="9" id="KW-0223">Dioxygenase</keyword>
<dbReference type="PANTHER" id="PTHR10869">
    <property type="entry name" value="PROLYL 4-HYDROXYLASE ALPHA SUBUNIT"/>
    <property type="match status" value="1"/>
</dbReference>
<dbReference type="GeneID" id="106811347"/>
<protein>
    <recommendedName>
        <fullName evidence="5">procollagen-proline 4-dioxygenase</fullName>
        <ecNumber evidence="5">1.14.11.2</ecNumber>
    </recommendedName>
</protein>
<reference evidence="16" key="1">
    <citation type="submission" date="2025-08" db="UniProtKB">
        <authorList>
            <consortium name="RefSeq"/>
        </authorList>
    </citation>
    <scope>IDENTIFICATION</scope>
</reference>
<dbReference type="SMART" id="SM00702">
    <property type="entry name" value="P4Hc"/>
    <property type="match status" value="1"/>
</dbReference>
<dbReference type="Pfam" id="PF13640">
    <property type="entry name" value="2OG-FeII_Oxy_3"/>
    <property type="match status" value="1"/>
</dbReference>
<evidence type="ECO:0000256" key="12">
    <source>
        <dbReference type="ARBA" id="ARBA00023180"/>
    </source>
</evidence>
<evidence type="ECO:0000256" key="9">
    <source>
        <dbReference type="ARBA" id="ARBA00022964"/>
    </source>
</evidence>
<evidence type="ECO:0000256" key="6">
    <source>
        <dbReference type="ARBA" id="ARBA00022723"/>
    </source>
</evidence>
<keyword evidence="8" id="KW-0847">Vitamin C</keyword>
<dbReference type="Pfam" id="PF23558">
    <property type="entry name" value="TPR_P4H"/>
    <property type="match status" value="1"/>
</dbReference>
<comment type="subcellular location">
    <subcellularLocation>
        <location evidence="3">Endoplasmic reticulum lumen</location>
    </subcellularLocation>
</comment>
<evidence type="ECO:0000256" key="1">
    <source>
        <dbReference type="ARBA" id="ARBA00001961"/>
    </source>
</evidence>
<evidence type="ECO:0000256" key="5">
    <source>
        <dbReference type="ARBA" id="ARBA00012269"/>
    </source>
</evidence>
<proteinExistence type="inferred from homology"/>
<keyword evidence="12" id="KW-0325">Glycoprotein</keyword>
<comment type="function">
    <text evidence="2">Catalyzes the post-translational formation of 4-hydroxyproline in -Xaa-Pro-Gly- sequences in collagens and other proteins.</text>
</comment>
<dbReference type="InterPro" id="IPR044862">
    <property type="entry name" value="Pro_4_hyd_alph_FE2OG_OXY"/>
</dbReference>
<sequence>MAAPVVMCLLMCLLGGATAELFTAMADMEHLVAAEKAVVDVLSDYIRQEELRLSQLKSLTAAFAMKNREAAQKPAEFLANPVNSFLLVKRLTADWESIEVLLHSGQADALAQNLTAYTENFPTKEDLKGAATALFRLQDTYRLNTADLAMGRVPGTTSFPELLGDECFEIGKIAYNSGDHYHTVMWMEEAMKRIQDDDVASRAEILEYLAFSIFMVDVSPDHSRASGNKRYYESYIETSEEKLRRKGDDGAAMKEEAPAQHAEVRHPVDHVVPEREAYEELCRQSPPRSILQLKRATVQNSVTGELETASYRVSKSAWLRSDEDAVVSRINQRIGDVTGLAMSTAEDLQIANYGLGGHYEPHFDFARREEKDAFKSLGTGNRIATVIFYMTDLEAGGATVFPRVGARIIPERGSAAFWYNLKQSGQGDYSTRHAACPVLAGTKWVANKWIHEIGQEFRRPCGLSEME</sequence>